<gene>
    <name evidence="1" type="primary">cI</name>
    <name evidence="1" type="ORF">COPCOM_00014</name>
</gene>
<dbReference type="AlphaFoldDB" id="C0B4F7"/>
<evidence type="ECO:0000313" key="2">
    <source>
        <dbReference type="Proteomes" id="UP000003793"/>
    </source>
</evidence>
<sequence length="41" mass="4994">MSTKKKPLTQEQLEDARRLKAIYEKKKMNLAYPRNLSQTRW</sequence>
<feature type="non-terminal residue" evidence="1">
    <location>
        <position position="41"/>
    </location>
</feature>
<evidence type="ECO:0000313" key="1">
    <source>
        <dbReference type="EMBL" id="EEG91695.1"/>
    </source>
</evidence>
<name>C0B4F7_9FIRM</name>
<dbReference type="InterPro" id="IPR010982">
    <property type="entry name" value="Lambda_DNA-bd_dom_sf"/>
</dbReference>
<dbReference type="Proteomes" id="UP000003793">
    <property type="component" value="Unassembled WGS sequence"/>
</dbReference>
<dbReference type="HOGENOM" id="CLU_3281041_0_0_9"/>
<dbReference type="EMBL" id="ABVR01000012">
    <property type="protein sequence ID" value="EEG91695.1"/>
    <property type="molecule type" value="Genomic_DNA"/>
</dbReference>
<accession>C0B4F7</accession>
<organism evidence="1 2">
    <name type="scientific">Coprococcus comes ATCC 27758</name>
    <dbReference type="NCBI Taxonomy" id="470146"/>
    <lineage>
        <taxon>Bacteria</taxon>
        <taxon>Bacillati</taxon>
        <taxon>Bacillota</taxon>
        <taxon>Clostridia</taxon>
        <taxon>Lachnospirales</taxon>
        <taxon>Lachnospiraceae</taxon>
        <taxon>Coprococcus</taxon>
    </lineage>
</organism>
<proteinExistence type="predicted"/>
<reference evidence="1 2" key="2">
    <citation type="submission" date="2009-03" db="EMBL/GenBank/DDBJ databases">
        <title>Draft genome sequence of Coprococcus comes (ATCC 27758).</title>
        <authorList>
            <person name="Sudarsanam P."/>
            <person name="Ley R."/>
            <person name="Guruge J."/>
            <person name="Turnbaugh P.J."/>
            <person name="Mahowald M."/>
            <person name="Liep D."/>
            <person name="Gordon J."/>
        </authorList>
    </citation>
    <scope>NUCLEOTIDE SEQUENCE [LARGE SCALE GENOMIC DNA]</scope>
    <source>
        <strain evidence="1 2">ATCC 27758</strain>
    </source>
</reference>
<dbReference type="GO" id="GO:0003677">
    <property type="term" value="F:DNA binding"/>
    <property type="evidence" value="ECO:0007669"/>
    <property type="project" value="InterPro"/>
</dbReference>
<comment type="caution">
    <text evidence="1">The sequence shown here is derived from an EMBL/GenBank/DDBJ whole genome shotgun (WGS) entry which is preliminary data.</text>
</comment>
<reference evidence="1 2" key="1">
    <citation type="submission" date="2009-02" db="EMBL/GenBank/DDBJ databases">
        <authorList>
            <person name="Fulton L."/>
            <person name="Clifton S."/>
            <person name="Fulton B."/>
            <person name="Xu J."/>
            <person name="Minx P."/>
            <person name="Pepin K.H."/>
            <person name="Johnson M."/>
            <person name="Bhonagiri V."/>
            <person name="Nash W.E."/>
            <person name="Mardis E.R."/>
            <person name="Wilson R.K."/>
        </authorList>
    </citation>
    <scope>NUCLEOTIDE SEQUENCE [LARGE SCALE GENOMIC DNA]</scope>
    <source>
        <strain evidence="1 2">ATCC 27758</strain>
    </source>
</reference>
<dbReference type="Gene3D" id="1.10.260.40">
    <property type="entry name" value="lambda repressor-like DNA-binding domains"/>
    <property type="match status" value="1"/>
</dbReference>
<protein>
    <submittedName>
        <fullName evidence="1">Repressor protein CI</fullName>
    </submittedName>
</protein>